<accession>A0A9D2NBK8</accession>
<organism evidence="1 2">
    <name type="scientific">Candidatus Eisenbergiella merdavium</name>
    <dbReference type="NCBI Taxonomy" id="2838551"/>
    <lineage>
        <taxon>Bacteria</taxon>
        <taxon>Bacillati</taxon>
        <taxon>Bacillota</taxon>
        <taxon>Clostridia</taxon>
        <taxon>Lachnospirales</taxon>
        <taxon>Lachnospiraceae</taxon>
        <taxon>Eisenbergiella</taxon>
    </lineage>
</organism>
<sequence>MSIDIDRKRIFIKSIPAISAIYFALLQCGYGFYELEKPAELADKIKSFANHRYSFPFFSDVKQTTCDVYPYWPRAAILETATFFINPAYSDFSDFSAFRQNIMSANNISDIERSSALWEWIKDFPAELDRVICNGEFQSYLEWEKDWIKQQNIIHAVELCNIQSYLDMCTKLYLSPVKKISVVLNPIKCAYSADYHMDGDCFIFCSGAFSKESIIHEFLHHVVHSTVISHSEAVLQNNSNYPGIDCSYYLYHDKSGRLNAFEEYLVRMLTKSVVSENPPKSLDWFADELLSNLG</sequence>
<reference evidence="1" key="2">
    <citation type="submission" date="2021-04" db="EMBL/GenBank/DDBJ databases">
        <authorList>
            <person name="Gilroy R."/>
        </authorList>
    </citation>
    <scope>NUCLEOTIDE SEQUENCE</scope>
    <source>
        <strain evidence="1">USAMLcec2-132</strain>
    </source>
</reference>
<reference evidence="1" key="1">
    <citation type="journal article" date="2021" name="PeerJ">
        <title>Extensive microbial diversity within the chicken gut microbiome revealed by metagenomics and culture.</title>
        <authorList>
            <person name="Gilroy R."/>
            <person name="Ravi A."/>
            <person name="Getino M."/>
            <person name="Pursley I."/>
            <person name="Horton D.L."/>
            <person name="Alikhan N.F."/>
            <person name="Baker D."/>
            <person name="Gharbi K."/>
            <person name="Hall N."/>
            <person name="Watson M."/>
            <person name="Adriaenssens E.M."/>
            <person name="Foster-Nyarko E."/>
            <person name="Jarju S."/>
            <person name="Secka A."/>
            <person name="Antonio M."/>
            <person name="Oren A."/>
            <person name="Chaudhuri R.R."/>
            <person name="La Ragione R."/>
            <person name="Hildebrand F."/>
            <person name="Pallen M.J."/>
        </authorList>
    </citation>
    <scope>NUCLEOTIDE SEQUENCE</scope>
    <source>
        <strain evidence="1">USAMLcec2-132</strain>
    </source>
</reference>
<proteinExistence type="predicted"/>
<name>A0A9D2NBK8_9FIRM</name>
<evidence type="ECO:0000313" key="2">
    <source>
        <dbReference type="Proteomes" id="UP000823891"/>
    </source>
</evidence>
<dbReference type="Proteomes" id="UP000823891">
    <property type="component" value="Unassembled WGS sequence"/>
</dbReference>
<dbReference type="EMBL" id="DWWS01000012">
    <property type="protein sequence ID" value="HJC22421.1"/>
    <property type="molecule type" value="Genomic_DNA"/>
</dbReference>
<evidence type="ECO:0000313" key="1">
    <source>
        <dbReference type="EMBL" id="HJC22421.1"/>
    </source>
</evidence>
<comment type="caution">
    <text evidence="1">The sequence shown here is derived from an EMBL/GenBank/DDBJ whole genome shotgun (WGS) entry which is preliminary data.</text>
</comment>
<dbReference type="AlphaFoldDB" id="A0A9D2NBK8"/>
<gene>
    <name evidence="1" type="ORF">H9761_01795</name>
</gene>
<protein>
    <submittedName>
        <fullName evidence="1">Uncharacterized protein</fullName>
    </submittedName>
</protein>